<evidence type="ECO:0000313" key="1">
    <source>
        <dbReference type="EMBL" id="SDO97554.1"/>
    </source>
</evidence>
<gene>
    <name evidence="1" type="ORF">SAMN05216366_10428</name>
</gene>
<proteinExistence type="predicted"/>
<evidence type="ECO:0008006" key="3">
    <source>
        <dbReference type="Google" id="ProtNLM"/>
    </source>
</evidence>
<dbReference type="OrthoDB" id="2082416at2"/>
<dbReference type="EMBL" id="FNJQ01000004">
    <property type="protein sequence ID" value="SDO97554.1"/>
    <property type="molecule type" value="Genomic_DNA"/>
</dbReference>
<accession>A0A1H0NXY9</accession>
<organism evidence="1 2">
    <name type="scientific">Selenomonas ruminantium</name>
    <dbReference type="NCBI Taxonomy" id="971"/>
    <lineage>
        <taxon>Bacteria</taxon>
        <taxon>Bacillati</taxon>
        <taxon>Bacillota</taxon>
        <taxon>Negativicutes</taxon>
        <taxon>Selenomonadales</taxon>
        <taxon>Selenomonadaceae</taxon>
        <taxon>Selenomonas</taxon>
    </lineage>
</organism>
<dbReference type="Proteomes" id="UP000182412">
    <property type="component" value="Unassembled WGS sequence"/>
</dbReference>
<name>A0A1H0NXY9_SELRU</name>
<dbReference type="RefSeq" id="WP_074571388.1">
    <property type="nucleotide sequence ID" value="NZ_FNJQ01000004.1"/>
</dbReference>
<dbReference type="AlphaFoldDB" id="A0A1H0NXY9"/>
<sequence>MDTANKLLTQLMVNKVNLDKDIVSQARKSRDNLLENIKSFSSEEDFFELCDDFNIQFGSFARKTKCQPLDDIDLMIGLSARGATYSGNSWDEIKISIRNPDFGQKMCMNDDGTLNSRKVLNQFKRKLQHVREYARSELNKRQEAVVLNLISKDWSYDLVPCFHTTKEYDGREYFLIPNGNGNWKKTAPDRDRAYVTRVNQEKDGMLLELVRLCKYWKSRKLKNILPSYLLETILVVHSKEVQYLKGNLLERFADALCAITDKICYSVPDMKNIQDDINDLDVSDRHAIYNKACDDYNKVLDVINYERIGSYTRAINILTDVLGDELLDE</sequence>
<dbReference type="Gene3D" id="3.30.460.90">
    <property type="match status" value="1"/>
</dbReference>
<evidence type="ECO:0000313" key="2">
    <source>
        <dbReference type="Proteomes" id="UP000182412"/>
    </source>
</evidence>
<reference evidence="1 2" key="1">
    <citation type="submission" date="2016-10" db="EMBL/GenBank/DDBJ databases">
        <authorList>
            <person name="de Groot N.N."/>
        </authorList>
    </citation>
    <scope>NUCLEOTIDE SEQUENCE [LARGE SCALE GENOMIC DNA]</scope>
    <source>
        <strain evidence="1 2">S137</strain>
    </source>
</reference>
<protein>
    <recommendedName>
        <fullName evidence="3">Nucleotidyltransferase</fullName>
    </recommendedName>
</protein>